<dbReference type="GO" id="GO:0051538">
    <property type="term" value="F:3 iron, 4 sulfur cluster binding"/>
    <property type="evidence" value="ECO:0007669"/>
    <property type="project" value="UniProtKB-KW"/>
</dbReference>
<organism evidence="10 11">
    <name type="scientific">Mycolicibacterium poriferae</name>
    <dbReference type="NCBI Taxonomy" id="39694"/>
    <lineage>
        <taxon>Bacteria</taxon>
        <taxon>Bacillati</taxon>
        <taxon>Actinomycetota</taxon>
        <taxon>Actinomycetes</taxon>
        <taxon>Mycobacteriales</taxon>
        <taxon>Mycobacteriaceae</taxon>
        <taxon>Mycolicibacterium</taxon>
    </lineage>
</organism>
<dbReference type="PANTHER" id="PTHR36923">
    <property type="entry name" value="FERREDOXIN"/>
    <property type="match status" value="1"/>
</dbReference>
<dbReference type="PANTHER" id="PTHR36923:SF3">
    <property type="entry name" value="FERREDOXIN"/>
    <property type="match status" value="1"/>
</dbReference>
<comment type="cofactor">
    <cofactor evidence="1">
        <name>[3Fe-4S] cluster</name>
        <dbReference type="ChEBI" id="CHEBI:21137"/>
    </cofactor>
</comment>
<evidence type="ECO:0000313" key="11">
    <source>
        <dbReference type="Proteomes" id="UP000466785"/>
    </source>
</evidence>
<dbReference type="RefSeq" id="WP_163674741.1">
    <property type="nucleotide sequence ID" value="NZ_AP022570.1"/>
</dbReference>
<evidence type="ECO:0000256" key="2">
    <source>
        <dbReference type="ARBA" id="ARBA00022448"/>
    </source>
</evidence>
<evidence type="ECO:0000259" key="9">
    <source>
        <dbReference type="PROSITE" id="PS51379"/>
    </source>
</evidence>
<evidence type="ECO:0000256" key="8">
    <source>
        <dbReference type="RuleBase" id="RU368020"/>
    </source>
</evidence>
<accession>A0A6N4VCQ2</accession>
<evidence type="ECO:0000256" key="1">
    <source>
        <dbReference type="ARBA" id="ARBA00001927"/>
    </source>
</evidence>
<dbReference type="GO" id="GO:0005506">
    <property type="term" value="F:iron ion binding"/>
    <property type="evidence" value="ECO:0007669"/>
    <property type="project" value="UniProtKB-UniRule"/>
</dbReference>
<name>A0A6N4VCQ2_9MYCO</name>
<sequence>MKVYIDDDSCRGHGVCAAVCPDIFTLTQHGYAEAVETEVPRALHDRVAEAVHACPEQAVHTKESTCL</sequence>
<dbReference type="PRINTS" id="PR00352">
    <property type="entry name" value="3FE4SFRDOXIN"/>
</dbReference>
<dbReference type="Proteomes" id="UP000466785">
    <property type="component" value="Chromosome"/>
</dbReference>
<keyword evidence="5 8" id="KW-0408">Iron</keyword>
<dbReference type="GO" id="GO:0009055">
    <property type="term" value="F:electron transfer activity"/>
    <property type="evidence" value="ECO:0007669"/>
    <property type="project" value="UniProtKB-UniRule"/>
</dbReference>
<proteinExistence type="predicted"/>
<comment type="function">
    <text evidence="8">Ferredoxins are iron-sulfur proteins that transfer electrons in a wide variety of metabolic reactions.</text>
</comment>
<dbReference type="InterPro" id="IPR001080">
    <property type="entry name" value="3Fe4S_ferredoxin"/>
</dbReference>
<evidence type="ECO:0000256" key="5">
    <source>
        <dbReference type="ARBA" id="ARBA00023004"/>
    </source>
</evidence>
<evidence type="ECO:0000256" key="6">
    <source>
        <dbReference type="ARBA" id="ARBA00023014"/>
    </source>
</evidence>
<evidence type="ECO:0000256" key="4">
    <source>
        <dbReference type="ARBA" id="ARBA00022982"/>
    </source>
</evidence>
<dbReference type="SUPFAM" id="SSF54862">
    <property type="entry name" value="4Fe-4S ferredoxins"/>
    <property type="match status" value="1"/>
</dbReference>
<dbReference type="PROSITE" id="PS51379">
    <property type="entry name" value="4FE4S_FER_2"/>
    <property type="match status" value="1"/>
</dbReference>
<dbReference type="InterPro" id="IPR017896">
    <property type="entry name" value="4Fe4S_Fe-S-bd"/>
</dbReference>
<dbReference type="Gene3D" id="3.30.70.20">
    <property type="match status" value="1"/>
</dbReference>
<evidence type="ECO:0000256" key="3">
    <source>
        <dbReference type="ARBA" id="ARBA00022723"/>
    </source>
</evidence>
<reference evidence="10 11" key="1">
    <citation type="journal article" date="2019" name="Emerg. Microbes Infect.">
        <title>Comprehensive subspecies identification of 175 nontuberculous mycobacteria species based on 7547 genomic profiles.</title>
        <authorList>
            <person name="Matsumoto Y."/>
            <person name="Kinjo T."/>
            <person name="Motooka D."/>
            <person name="Nabeya D."/>
            <person name="Jung N."/>
            <person name="Uechi K."/>
            <person name="Horii T."/>
            <person name="Iida T."/>
            <person name="Fujita J."/>
            <person name="Nakamura S."/>
        </authorList>
    </citation>
    <scope>NUCLEOTIDE SEQUENCE [LARGE SCALE GENOMIC DNA]</scope>
    <source>
        <strain evidence="10 11">JCM 12603</strain>
    </source>
</reference>
<keyword evidence="11" id="KW-1185">Reference proteome</keyword>
<dbReference type="AlphaFoldDB" id="A0A6N4VCQ2"/>
<dbReference type="EMBL" id="AP022570">
    <property type="protein sequence ID" value="BBX51848.1"/>
    <property type="molecule type" value="Genomic_DNA"/>
</dbReference>
<protein>
    <recommendedName>
        <fullName evidence="8">Ferredoxin</fullName>
    </recommendedName>
</protein>
<gene>
    <name evidence="10" type="ORF">MPOR_28740</name>
</gene>
<dbReference type="InterPro" id="IPR051269">
    <property type="entry name" value="Fe-S_cluster_ET"/>
</dbReference>
<keyword evidence="7" id="KW-0003">3Fe-4S</keyword>
<evidence type="ECO:0000256" key="7">
    <source>
        <dbReference type="ARBA" id="ARBA00023291"/>
    </source>
</evidence>
<dbReference type="Pfam" id="PF13459">
    <property type="entry name" value="Fer4_15"/>
    <property type="match status" value="1"/>
</dbReference>
<evidence type="ECO:0000313" key="10">
    <source>
        <dbReference type="EMBL" id="BBX51848.1"/>
    </source>
</evidence>
<feature type="domain" description="4Fe-4S ferredoxin-type" evidence="9">
    <location>
        <begin position="1"/>
        <end position="29"/>
    </location>
</feature>
<keyword evidence="4 8" id="KW-0249">Electron transport</keyword>
<keyword evidence="6 8" id="KW-0411">Iron-sulfur</keyword>
<dbReference type="KEGG" id="mpof:MPOR_28740"/>
<keyword evidence="2 8" id="KW-0813">Transport</keyword>
<keyword evidence="3 8" id="KW-0479">Metal-binding</keyword>